<dbReference type="InterPro" id="IPR012323">
    <property type="entry name" value="Cyclotide_bracelet_CS"/>
</dbReference>
<dbReference type="InterPro" id="IPR005535">
    <property type="entry name" value="Cyclotide"/>
</dbReference>
<dbReference type="EMBL" id="KX640116">
    <property type="protein sequence ID" value="ANZ90707.1"/>
    <property type="molecule type" value="Genomic_DNA"/>
</dbReference>
<name>A0A1B2K317_9ROSI</name>
<accession>A0A1B2K317</accession>
<dbReference type="PROSITE" id="PS60008">
    <property type="entry name" value="CYCLOTIDE_BRACELET"/>
    <property type="match status" value="1"/>
</dbReference>
<evidence type="ECO:0000256" key="1">
    <source>
        <dbReference type="ARBA" id="ARBA00022821"/>
    </source>
</evidence>
<protein>
    <submittedName>
        <fullName evidence="3">Cyclotide</fullName>
    </submittedName>
</protein>
<keyword evidence="2" id="KW-1015">Disulfide bond</keyword>
<dbReference type="PROSITE" id="PS51052">
    <property type="entry name" value="CYCLOTIDE"/>
    <property type="match status" value="1"/>
</dbReference>
<keyword evidence="1" id="KW-0611">Plant defense</keyword>
<dbReference type="InterPro" id="IPR036146">
    <property type="entry name" value="Cyclotide_sf"/>
</dbReference>
<proteinExistence type="predicted"/>
<dbReference type="Pfam" id="PF03784">
    <property type="entry name" value="Cyclotide"/>
    <property type="match status" value="1"/>
</dbReference>
<sequence length="113" mass="12080">MDSKIVFVALDLSATSALPSRAKFEKIFTTTEAARPNLKKTNSNAIPSKDAINALTGKTLLSSIALEEALLNNPDNRRNGIPCGESCVWIPCITGTIGCSCKSKVCYTNSPEM</sequence>
<evidence type="ECO:0000313" key="3">
    <source>
        <dbReference type="EMBL" id="ANZ90707.1"/>
    </source>
</evidence>
<reference evidence="3" key="1">
    <citation type="submission" date="2016-07" db="EMBL/GenBank/DDBJ databases">
        <title>Precursor cyclotide from indigenous Viola tricolor (Heartease).</title>
        <authorList>
            <person name="Maqsood F."/>
            <person name="Mushtaq Z."/>
            <person name="Irshad F."/>
            <person name="Jamil A."/>
        </authorList>
    </citation>
    <scope>NUCLEOTIDE SEQUENCE</scope>
</reference>
<dbReference type="AlphaFoldDB" id="A0A1B2K317"/>
<dbReference type="SMR" id="A0A1B2K317"/>
<evidence type="ECO:0000256" key="2">
    <source>
        <dbReference type="ARBA" id="ARBA00023157"/>
    </source>
</evidence>
<dbReference type="GO" id="GO:0006952">
    <property type="term" value="P:defense response"/>
    <property type="evidence" value="ECO:0007669"/>
    <property type="project" value="UniProtKB-KW"/>
</dbReference>
<dbReference type="SUPFAM" id="SSF57038">
    <property type="entry name" value="Cyclotides"/>
    <property type="match status" value="1"/>
</dbReference>
<organism evidence="3">
    <name type="scientific">Viola tricolor</name>
    <dbReference type="NCBI Taxonomy" id="214053"/>
    <lineage>
        <taxon>Eukaryota</taxon>
        <taxon>Viridiplantae</taxon>
        <taxon>Streptophyta</taxon>
        <taxon>Embryophyta</taxon>
        <taxon>Tracheophyta</taxon>
        <taxon>Spermatophyta</taxon>
        <taxon>Magnoliopsida</taxon>
        <taxon>eudicotyledons</taxon>
        <taxon>Gunneridae</taxon>
        <taxon>Pentapetalae</taxon>
        <taxon>rosids</taxon>
        <taxon>fabids</taxon>
        <taxon>Malpighiales</taxon>
        <taxon>Violaceae</taxon>
        <taxon>Viola</taxon>
        <taxon>Viola subgen. Viola</taxon>
        <taxon>Viola sect. Melanium</taxon>
        <taxon>Viola subsect. Bracteolatae</taxon>
    </lineage>
</organism>